<evidence type="ECO:0000256" key="3">
    <source>
        <dbReference type="ARBA" id="ARBA00022723"/>
    </source>
</evidence>
<dbReference type="SUPFAM" id="SSF57667">
    <property type="entry name" value="beta-beta-alpha zinc fingers"/>
    <property type="match status" value="6"/>
</dbReference>
<evidence type="ECO:0000313" key="17">
    <source>
        <dbReference type="Proteomes" id="UP000606274"/>
    </source>
</evidence>
<dbReference type="GO" id="GO:0061629">
    <property type="term" value="F:RNA polymerase II-specific DNA-binding transcription factor binding"/>
    <property type="evidence" value="ECO:0007669"/>
    <property type="project" value="InterPro"/>
</dbReference>
<dbReference type="Proteomes" id="UP000606274">
    <property type="component" value="Unassembled WGS sequence"/>
</dbReference>
<feature type="domain" description="CCHC FOG-type" evidence="15">
    <location>
        <begin position="1005"/>
        <end position="1038"/>
    </location>
</feature>
<name>A0A8T0A7K3_SILME</name>
<feature type="compositionally biased region" description="Polar residues" evidence="13">
    <location>
        <begin position="601"/>
        <end position="613"/>
    </location>
</feature>
<evidence type="ECO:0000313" key="16">
    <source>
        <dbReference type="EMBL" id="KAF7686444.1"/>
    </source>
</evidence>
<proteinExistence type="predicted"/>
<dbReference type="SMART" id="SM00355">
    <property type="entry name" value="ZnF_C2H2"/>
    <property type="match status" value="8"/>
</dbReference>
<dbReference type="GO" id="GO:0008270">
    <property type="term" value="F:zinc ion binding"/>
    <property type="evidence" value="ECO:0007669"/>
    <property type="project" value="UniProtKB-KW"/>
</dbReference>
<dbReference type="Gene3D" id="3.30.160.60">
    <property type="entry name" value="Classic Zinc Finger"/>
    <property type="match status" value="2"/>
</dbReference>
<comment type="caution">
    <text evidence="16">The sequence shown here is derived from an EMBL/GenBank/DDBJ whole genome shotgun (WGS) entry which is preliminary data.</text>
</comment>
<evidence type="ECO:0008006" key="18">
    <source>
        <dbReference type="Google" id="ProtNLM"/>
    </source>
</evidence>
<keyword evidence="2" id="KW-0678">Repressor</keyword>
<dbReference type="InterPro" id="IPR036236">
    <property type="entry name" value="Znf_C2H2_sf"/>
</dbReference>
<feature type="region of interest" description="Disordered" evidence="13">
    <location>
        <begin position="908"/>
        <end position="991"/>
    </location>
</feature>
<reference evidence="16" key="1">
    <citation type="submission" date="2020-08" db="EMBL/GenBank/DDBJ databases">
        <title>Chromosome-level assembly of Southern catfish (Silurus meridionalis) provides insights into visual adaptation to the nocturnal and benthic lifestyles.</title>
        <authorList>
            <person name="Zhang Y."/>
            <person name="Wang D."/>
            <person name="Peng Z."/>
        </authorList>
    </citation>
    <scope>NUCLEOTIDE SEQUENCE</scope>
    <source>
        <strain evidence="16">SWU-2019-XX</strain>
        <tissue evidence="16">Muscle</tissue>
    </source>
</reference>
<evidence type="ECO:0000256" key="7">
    <source>
        <dbReference type="ARBA" id="ARBA00023015"/>
    </source>
</evidence>
<keyword evidence="5 12" id="KW-0863">Zinc-finger</keyword>
<evidence type="ECO:0000256" key="5">
    <source>
        <dbReference type="ARBA" id="ARBA00022771"/>
    </source>
</evidence>
<dbReference type="PANTHER" id="PTHR12958">
    <property type="entry name" value="FRIEND OF GATA2-RELATED"/>
    <property type="match status" value="1"/>
</dbReference>
<dbReference type="EMBL" id="JABFDY010000029">
    <property type="protein sequence ID" value="KAF7686444.1"/>
    <property type="molecule type" value="Genomic_DNA"/>
</dbReference>
<keyword evidence="11" id="KW-0539">Nucleus</keyword>
<dbReference type="InterPro" id="IPR049361">
    <property type="entry name" value="ZFPM1/2_PR"/>
</dbReference>
<dbReference type="OrthoDB" id="8742770at2759"/>
<dbReference type="InterPro" id="IPR034731">
    <property type="entry name" value="Znf_CCHC_FOG"/>
</dbReference>
<feature type="compositionally biased region" description="Basic and acidic residues" evidence="13">
    <location>
        <begin position="383"/>
        <end position="403"/>
    </location>
</feature>
<dbReference type="PROSITE" id="PS50157">
    <property type="entry name" value="ZINC_FINGER_C2H2_2"/>
    <property type="match status" value="2"/>
</dbReference>
<evidence type="ECO:0000256" key="1">
    <source>
        <dbReference type="ARBA" id="ARBA00004123"/>
    </source>
</evidence>
<accession>A0A8T0A7K3</accession>
<dbReference type="PROSITE" id="PS00028">
    <property type="entry name" value="ZINC_FINGER_C2H2_1"/>
    <property type="match status" value="1"/>
</dbReference>
<evidence type="ECO:0000256" key="12">
    <source>
        <dbReference type="PROSITE-ProRule" id="PRU00042"/>
    </source>
</evidence>
<dbReference type="GO" id="GO:0009653">
    <property type="term" value="P:anatomical structure morphogenesis"/>
    <property type="evidence" value="ECO:0007669"/>
    <property type="project" value="UniProtKB-ARBA"/>
</dbReference>
<feature type="compositionally biased region" description="Polar residues" evidence="13">
    <location>
        <begin position="908"/>
        <end position="917"/>
    </location>
</feature>
<feature type="region of interest" description="Disordered" evidence="13">
    <location>
        <begin position="383"/>
        <end position="447"/>
    </location>
</feature>
<keyword evidence="7" id="KW-0805">Transcription regulation</keyword>
<evidence type="ECO:0000256" key="8">
    <source>
        <dbReference type="ARBA" id="ARBA00023125"/>
    </source>
</evidence>
<feature type="compositionally biased region" description="Polar residues" evidence="13">
    <location>
        <begin position="655"/>
        <end position="664"/>
    </location>
</feature>
<dbReference type="PROSITE" id="PS51810">
    <property type="entry name" value="ZF_CCHC_FOG"/>
    <property type="match status" value="4"/>
</dbReference>
<feature type="compositionally biased region" description="Polar residues" evidence="13">
    <location>
        <begin position="978"/>
        <end position="991"/>
    </location>
</feature>
<dbReference type="GO" id="GO:0030154">
    <property type="term" value="P:cell differentiation"/>
    <property type="evidence" value="ECO:0007669"/>
    <property type="project" value="UniProtKB-ARBA"/>
</dbReference>
<evidence type="ECO:0000256" key="13">
    <source>
        <dbReference type="SAM" id="MobiDB-lite"/>
    </source>
</evidence>
<dbReference type="PANTHER" id="PTHR12958:SF5">
    <property type="entry name" value="ZINC FINGER PROTEIN ZFPM2"/>
    <property type="match status" value="1"/>
</dbReference>
<dbReference type="InterPro" id="IPR013087">
    <property type="entry name" value="Znf_C2H2_type"/>
</dbReference>
<sequence>MRLVFDALGLFIKRSEIIWIEQHTDMSRRKQSNPRQFKRHRAPNSGGLENGQMLESEDDEKEILNGVETSVDQETQFHLEPESFQVKNEDVSSEGDVGGSQEAQTEVSEGHVKEKNPSGASGSEEWDGPRELEMDSVGADRSVRFRQALPPGATWGPYAGKIDRSSGGNDAVPLVLIGGPQWLMTVTWVSAEDSKNNCVVYSKGGHVWCSTTRSVTAGEELAVCAVDISSTLASIQLLPQQAAMSSILQNAVINKDIFSCKTCGIWFKSERNLQAHLMYYCSGRPKEPELASVKLTNTSLQPSRTSTYPQCSTSFMGPQALKMHLATHSALKTSPGSSLKCTICDYTADTLVVLQPHILTHLSPTGLRCGQCHFTFQTPRDLSKHQELHRHTGQENKSNREDQNENSNSLCVASPMDHGGVLESPGKENTQQEKSEQAPGANKADVGSGIKAGFSFSRVKSEPSSPRLASSPIQNHVTPAFPVPPFLPHVPFSQDITAVPQASEILAKMSELVHRRLRHGGTSFPPAMYDALVPKGATCFECNIAFSNLDNYLVHKKHYCNGRWQHTSKSHDYSILEKASLSPKTGSGLAGMLNASHQFEVNGHNPNQFSTSLVEPYSAREKKSPEEFPASLRKASTPRDKEESQNAVALGSKSPKMSENNPDHNQTTCEACKITFARHENYVVHKQYYCDSRHDPPAKRAANNKYLQRPLRTRKRRKMPSPDPAVSHSYPLSMSQDTVESLKDQLHHRYSIMIQGLVPKHPEPSLTVTKSAFVSKCNAIAQEEVDAPIDLSKKCATQFSKVSGLMDYHECALCKISFNKVEDYLSHKQNFCPGAVLDKAPNIKEECSRNAGANTDENQLCVSDKHGMMNSDNYPGGAKKIRADEQIWPYYEIKPADYATGIFAPQNERQQSPNEGTESGKEQPMPDGSHVASENMDAPKLHSNLQEDAEPGNESHGTLTPSFHFTAGSPDREISINPKESCSSSPASKTEEILSSNRSMHGSIPAGLNSKYCRPCDIRFNNLSNFITHKKFYCSSHTTEHVK</sequence>
<keyword evidence="17" id="KW-1185">Reference proteome</keyword>
<dbReference type="GO" id="GO:0045944">
    <property type="term" value="P:positive regulation of transcription by RNA polymerase II"/>
    <property type="evidence" value="ECO:0007669"/>
    <property type="project" value="TreeGrafter"/>
</dbReference>
<dbReference type="GO" id="GO:0007507">
    <property type="term" value="P:heart development"/>
    <property type="evidence" value="ECO:0007669"/>
    <property type="project" value="TreeGrafter"/>
</dbReference>
<feature type="domain" description="CCHC FOG-type" evidence="15">
    <location>
        <begin position="252"/>
        <end position="285"/>
    </location>
</feature>
<keyword evidence="8" id="KW-0238">DNA-binding</keyword>
<evidence type="ECO:0000256" key="2">
    <source>
        <dbReference type="ARBA" id="ARBA00022491"/>
    </source>
</evidence>
<dbReference type="Pfam" id="PF21182">
    <property type="entry name" value="FOG1-like_PR"/>
    <property type="match status" value="1"/>
</dbReference>
<feature type="region of interest" description="Disordered" evidence="13">
    <location>
        <begin position="77"/>
        <end position="130"/>
    </location>
</feature>
<dbReference type="GO" id="GO:0000122">
    <property type="term" value="P:negative regulation of transcription by RNA polymerase II"/>
    <property type="evidence" value="ECO:0007669"/>
    <property type="project" value="TreeGrafter"/>
</dbReference>
<evidence type="ECO:0000256" key="9">
    <source>
        <dbReference type="ARBA" id="ARBA00023159"/>
    </source>
</evidence>
<evidence type="ECO:0000259" key="14">
    <source>
        <dbReference type="PROSITE" id="PS50157"/>
    </source>
</evidence>
<dbReference type="InterPro" id="IPR039746">
    <property type="entry name" value="FOG"/>
</dbReference>
<feature type="compositionally biased region" description="Basic residues" evidence="13">
    <location>
        <begin position="29"/>
        <end position="42"/>
    </location>
</feature>
<keyword evidence="6" id="KW-0862">Zinc</keyword>
<feature type="domain" description="CCHC FOG-type" evidence="15">
    <location>
        <begin position="531"/>
        <end position="564"/>
    </location>
</feature>
<evidence type="ECO:0000256" key="4">
    <source>
        <dbReference type="ARBA" id="ARBA00022737"/>
    </source>
</evidence>
<feature type="domain" description="C2H2-type" evidence="14">
    <location>
        <begin position="367"/>
        <end position="396"/>
    </location>
</feature>
<dbReference type="InterPro" id="IPR059121">
    <property type="entry name" value="CCHC_ZFPM2-like"/>
</dbReference>
<keyword evidence="4" id="KW-0677">Repeat</keyword>
<evidence type="ECO:0000256" key="10">
    <source>
        <dbReference type="ARBA" id="ARBA00023163"/>
    </source>
</evidence>
<comment type="subcellular location">
    <subcellularLocation>
        <location evidence="1">Nucleus</location>
    </subcellularLocation>
</comment>
<evidence type="ECO:0000256" key="11">
    <source>
        <dbReference type="ARBA" id="ARBA00023242"/>
    </source>
</evidence>
<feature type="region of interest" description="Disordered" evidence="13">
    <location>
        <begin position="25"/>
        <end position="65"/>
    </location>
</feature>
<gene>
    <name evidence="16" type="ORF">HF521_015806</name>
</gene>
<feature type="domain" description="C2H2-type" evidence="14">
    <location>
        <begin position="258"/>
        <end position="285"/>
    </location>
</feature>
<evidence type="ECO:0000256" key="6">
    <source>
        <dbReference type="ARBA" id="ARBA00022833"/>
    </source>
</evidence>
<dbReference type="Pfam" id="PF12874">
    <property type="entry name" value="zf-met"/>
    <property type="match status" value="2"/>
</dbReference>
<feature type="domain" description="CCHC FOG-type" evidence="15">
    <location>
        <begin position="661"/>
        <end position="694"/>
    </location>
</feature>
<dbReference type="AlphaFoldDB" id="A0A8T0A7K3"/>
<evidence type="ECO:0000259" key="15">
    <source>
        <dbReference type="PROSITE" id="PS51810"/>
    </source>
</evidence>
<dbReference type="GO" id="GO:0003677">
    <property type="term" value="F:DNA binding"/>
    <property type="evidence" value="ECO:0007669"/>
    <property type="project" value="UniProtKB-KW"/>
</dbReference>
<dbReference type="GO" id="GO:0005634">
    <property type="term" value="C:nucleus"/>
    <property type="evidence" value="ECO:0007669"/>
    <property type="project" value="UniProtKB-SubCell"/>
</dbReference>
<protein>
    <recommendedName>
        <fullName evidence="18">Zinc finger protein ZFPM2</fullName>
    </recommendedName>
</protein>
<keyword evidence="10" id="KW-0804">Transcription</keyword>
<keyword evidence="3" id="KW-0479">Metal-binding</keyword>
<feature type="region of interest" description="Disordered" evidence="13">
    <location>
        <begin position="601"/>
        <end position="664"/>
    </location>
</feature>
<organism evidence="16 17">
    <name type="scientific">Silurus meridionalis</name>
    <name type="common">Southern catfish</name>
    <name type="synonym">Silurus soldatovi meridionalis</name>
    <dbReference type="NCBI Taxonomy" id="175797"/>
    <lineage>
        <taxon>Eukaryota</taxon>
        <taxon>Metazoa</taxon>
        <taxon>Chordata</taxon>
        <taxon>Craniata</taxon>
        <taxon>Vertebrata</taxon>
        <taxon>Euteleostomi</taxon>
        <taxon>Actinopterygii</taxon>
        <taxon>Neopterygii</taxon>
        <taxon>Teleostei</taxon>
        <taxon>Ostariophysi</taxon>
        <taxon>Siluriformes</taxon>
        <taxon>Siluridae</taxon>
        <taxon>Silurus</taxon>
    </lineage>
</organism>
<feature type="region of interest" description="Disordered" evidence="13">
    <location>
        <begin position="711"/>
        <end position="731"/>
    </location>
</feature>
<keyword evidence="9" id="KW-0010">Activator</keyword>
<dbReference type="Pfam" id="PF25445">
    <property type="entry name" value="CCHC_ZFPM2"/>
    <property type="match status" value="1"/>
</dbReference>